<name>A0A5B7E088_PORTR</name>
<comment type="caution">
    <text evidence="1">The sequence shown here is derived from an EMBL/GenBank/DDBJ whole genome shotgun (WGS) entry which is preliminary data.</text>
</comment>
<sequence length="72" mass="8340">MSSSGDDQIKSLQVFNPPLRQHPAVREAVIGEWQLSHRTLICKSLLKFQIYRFFLTNSKNLYIDTIFSNLSP</sequence>
<reference evidence="1 2" key="1">
    <citation type="submission" date="2019-05" db="EMBL/GenBank/DDBJ databases">
        <title>Another draft genome of Portunus trituberculatus and its Hox gene families provides insights of decapod evolution.</title>
        <authorList>
            <person name="Jeong J.-H."/>
            <person name="Song I."/>
            <person name="Kim S."/>
            <person name="Choi T."/>
            <person name="Kim D."/>
            <person name="Ryu S."/>
            <person name="Kim W."/>
        </authorList>
    </citation>
    <scope>NUCLEOTIDE SEQUENCE [LARGE SCALE GENOMIC DNA]</scope>
    <source>
        <tissue evidence="1">Muscle</tissue>
    </source>
</reference>
<evidence type="ECO:0000313" key="1">
    <source>
        <dbReference type="EMBL" id="MPC26747.1"/>
    </source>
</evidence>
<dbReference type="Proteomes" id="UP000324222">
    <property type="component" value="Unassembled WGS sequence"/>
</dbReference>
<dbReference type="EMBL" id="VSRR010001645">
    <property type="protein sequence ID" value="MPC26747.1"/>
    <property type="molecule type" value="Genomic_DNA"/>
</dbReference>
<gene>
    <name evidence="1" type="ORF">E2C01_019894</name>
</gene>
<keyword evidence="2" id="KW-1185">Reference proteome</keyword>
<dbReference type="AlphaFoldDB" id="A0A5B7E088"/>
<organism evidence="1 2">
    <name type="scientific">Portunus trituberculatus</name>
    <name type="common">Swimming crab</name>
    <name type="synonym">Neptunus trituberculatus</name>
    <dbReference type="NCBI Taxonomy" id="210409"/>
    <lineage>
        <taxon>Eukaryota</taxon>
        <taxon>Metazoa</taxon>
        <taxon>Ecdysozoa</taxon>
        <taxon>Arthropoda</taxon>
        <taxon>Crustacea</taxon>
        <taxon>Multicrustacea</taxon>
        <taxon>Malacostraca</taxon>
        <taxon>Eumalacostraca</taxon>
        <taxon>Eucarida</taxon>
        <taxon>Decapoda</taxon>
        <taxon>Pleocyemata</taxon>
        <taxon>Brachyura</taxon>
        <taxon>Eubrachyura</taxon>
        <taxon>Portunoidea</taxon>
        <taxon>Portunidae</taxon>
        <taxon>Portuninae</taxon>
        <taxon>Portunus</taxon>
    </lineage>
</organism>
<evidence type="ECO:0000313" key="2">
    <source>
        <dbReference type="Proteomes" id="UP000324222"/>
    </source>
</evidence>
<protein>
    <submittedName>
        <fullName evidence="1">Uncharacterized protein</fullName>
    </submittedName>
</protein>
<accession>A0A5B7E088</accession>
<proteinExistence type="predicted"/>